<keyword evidence="4" id="KW-1185">Reference proteome</keyword>
<evidence type="ECO:0000313" key="3">
    <source>
        <dbReference type="EMBL" id="CAH2268627.1"/>
    </source>
</evidence>
<accession>A0A8S4SNT9</accession>
<comment type="caution">
    <text evidence="3">The sequence shown here is derived from an EMBL/GenBank/DDBJ whole genome shotgun (WGS) entry which is preliminary data.</text>
</comment>
<feature type="transmembrane region" description="Helical" evidence="1">
    <location>
        <begin position="6"/>
        <end position="24"/>
    </location>
</feature>
<dbReference type="PANTHER" id="PTHR12277:SF81">
    <property type="entry name" value="PROTEIN ABHD13"/>
    <property type="match status" value="1"/>
</dbReference>
<dbReference type="PANTHER" id="PTHR12277">
    <property type="entry name" value="ALPHA/BETA HYDROLASE DOMAIN-CONTAINING PROTEIN"/>
    <property type="match status" value="1"/>
</dbReference>
<keyword evidence="1" id="KW-1133">Transmembrane helix</keyword>
<dbReference type="InterPro" id="IPR029058">
    <property type="entry name" value="AB_hydrolase_fold"/>
</dbReference>
<feature type="transmembrane region" description="Helical" evidence="1">
    <location>
        <begin position="71"/>
        <end position="91"/>
    </location>
</feature>
<name>A0A8S4SNT9_9NEOP</name>
<protein>
    <submittedName>
        <fullName evidence="3">Jg8633 protein</fullName>
    </submittedName>
</protein>
<dbReference type="InterPro" id="IPR003140">
    <property type="entry name" value="PLipase/COase/thioEstase"/>
</dbReference>
<sequence length="278" mass="30978">MQLHSVKICNLSSCTTMIYLIFTLMHTNTRLHFKIIVTYALTSFVCLLASILPPTVILLTNPITARTAGLAVLSASACVFLSIFLLMIPFLNKDQKLFKSSIEQIDQLIYQGVKPENIILFGHSFGGAVASEVSRHFANRDVKLGGIVFTSTFSSFHTAIEHFPMPQTKILSILPLFLLKRILKAFALDFDIADNLQKSQNEKTPIVIINHARDTLIPLPAQLVNAIRGDQLLNGNPIKIRDDLFIYGDDPHNSVLDSGTLTEELREMVLSKVTSRTR</sequence>
<evidence type="ECO:0000313" key="4">
    <source>
        <dbReference type="Proteomes" id="UP000838756"/>
    </source>
</evidence>
<dbReference type="OrthoDB" id="6460041at2759"/>
<keyword evidence="1" id="KW-0812">Transmembrane</keyword>
<proteinExistence type="predicted"/>
<dbReference type="Gene3D" id="3.40.50.1820">
    <property type="entry name" value="alpha/beta hydrolase"/>
    <property type="match status" value="1"/>
</dbReference>
<dbReference type="EMBL" id="CAKXAJ010026455">
    <property type="protein sequence ID" value="CAH2268627.1"/>
    <property type="molecule type" value="Genomic_DNA"/>
</dbReference>
<evidence type="ECO:0000259" key="2">
    <source>
        <dbReference type="Pfam" id="PF02230"/>
    </source>
</evidence>
<evidence type="ECO:0000256" key="1">
    <source>
        <dbReference type="SAM" id="Phobius"/>
    </source>
</evidence>
<dbReference type="AlphaFoldDB" id="A0A8S4SNT9"/>
<dbReference type="SUPFAM" id="SSF53474">
    <property type="entry name" value="alpha/beta-Hydrolases"/>
    <property type="match status" value="1"/>
</dbReference>
<keyword evidence="1" id="KW-0472">Membrane</keyword>
<gene>
    <name evidence="3" type="primary">jg8633</name>
    <name evidence="3" type="ORF">PAEG_LOCUS26958</name>
</gene>
<feature type="transmembrane region" description="Helical" evidence="1">
    <location>
        <begin position="36"/>
        <end position="59"/>
    </location>
</feature>
<dbReference type="Proteomes" id="UP000838756">
    <property type="component" value="Unassembled WGS sequence"/>
</dbReference>
<reference evidence="3" key="1">
    <citation type="submission" date="2022-03" db="EMBL/GenBank/DDBJ databases">
        <authorList>
            <person name="Lindestad O."/>
        </authorList>
    </citation>
    <scope>NUCLEOTIDE SEQUENCE</scope>
</reference>
<dbReference type="Pfam" id="PF02230">
    <property type="entry name" value="Abhydrolase_2"/>
    <property type="match status" value="1"/>
</dbReference>
<feature type="domain" description="Phospholipase/carboxylesterase/thioesterase" evidence="2">
    <location>
        <begin position="94"/>
        <end position="175"/>
    </location>
</feature>
<dbReference type="GO" id="GO:0016787">
    <property type="term" value="F:hydrolase activity"/>
    <property type="evidence" value="ECO:0007669"/>
    <property type="project" value="InterPro"/>
</dbReference>
<organism evidence="3 4">
    <name type="scientific">Pararge aegeria aegeria</name>
    <dbReference type="NCBI Taxonomy" id="348720"/>
    <lineage>
        <taxon>Eukaryota</taxon>
        <taxon>Metazoa</taxon>
        <taxon>Ecdysozoa</taxon>
        <taxon>Arthropoda</taxon>
        <taxon>Hexapoda</taxon>
        <taxon>Insecta</taxon>
        <taxon>Pterygota</taxon>
        <taxon>Neoptera</taxon>
        <taxon>Endopterygota</taxon>
        <taxon>Lepidoptera</taxon>
        <taxon>Glossata</taxon>
        <taxon>Ditrysia</taxon>
        <taxon>Papilionoidea</taxon>
        <taxon>Nymphalidae</taxon>
        <taxon>Satyrinae</taxon>
        <taxon>Satyrini</taxon>
        <taxon>Parargina</taxon>
        <taxon>Pararge</taxon>
    </lineage>
</organism>